<reference evidence="8 9" key="1">
    <citation type="journal article" date="2013" name="Genome Announc.">
        <title>Complete genome sequence of Simiduia agarivorans SA1(T), a marine bacterium able to degrade a variety of polysaccharides.</title>
        <authorList>
            <person name="Lin S.Y."/>
            <person name="Shieh W.Y."/>
            <person name="Chen J.S."/>
            <person name="Tang S.L."/>
        </authorList>
    </citation>
    <scope>NUCLEOTIDE SEQUENCE [LARGE SCALE GENOMIC DNA]</scope>
    <source>
        <strain evidence="9">DSM 21679 / JCM 13881 / BCRC 17597 / SA1</strain>
    </source>
</reference>
<feature type="transmembrane region" description="Helical" evidence="7">
    <location>
        <begin position="70"/>
        <end position="90"/>
    </location>
</feature>
<dbReference type="KEGG" id="saga:M5M_16310"/>
<evidence type="ECO:0000256" key="3">
    <source>
        <dbReference type="ARBA" id="ARBA00022475"/>
    </source>
</evidence>
<dbReference type="InterPro" id="IPR032808">
    <property type="entry name" value="DoxX"/>
</dbReference>
<comment type="similarity">
    <text evidence="2">Belongs to the DoxX family.</text>
</comment>
<keyword evidence="9" id="KW-1185">Reference proteome</keyword>
<accession>K4L2H7</accession>
<comment type="subcellular location">
    <subcellularLocation>
        <location evidence="1">Cell membrane</location>
        <topology evidence="1">Multi-pass membrane protein</topology>
    </subcellularLocation>
</comment>
<evidence type="ECO:0000256" key="7">
    <source>
        <dbReference type="SAM" id="Phobius"/>
    </source>
</evidence>
<feature type="transmembrane region" description="Helical" evidence="7">
    <location>
        <begin position="102"/>
        <end position="122"/>
    </location>
</feature>
<dbReference type="InterPro" id="IPR051907">
    <property type="entry name" value="DoxX-like_oxidoreductase"/>
</dbReference>
<evidence type="ECO:0000313" key="8">
    <source>
        <dbReference type="EMBL" id="AFV00393.1"/>
    </source>
</evidence>
<dbReference type="OrthoDB" id="9792760at2"/>
<keyword evidence="3" id="KW-1003">Cell membrane</keyword>
<evidence type="ECO:0000313" key="9">
    <source>
        <dbReference type="Proteomes" id="UP000000466"/>
    </source>
</evidence>
<evidence type="ECO:0000256" key="4">
    <source>
        <dbReference type="ARBA" id="ARBA00022692"/>
    </source>
</evidence>
<evidence type="ECO:0000256" key="5">
    <source>
        <dbReference type="ARBA" id="ARBA00022989"/>
    </source>
</evidence>
<organism evidence="8 9">
    <name type="scientific">Simiduia agarivorans (strain DSM 21679 / JCM 13881 / BCRC 17597 / SA1)</name>
    <dbReference type="NCBI Taxonomy" id="1117647"/>
    <lineage>
        <taxon>Bacteria</taxon>
        <taxon>Pseudomonadati</taxon>
        <taxon>Pseudomonadota</taxon>
        <taxon>Gammaproteobacteria</taxon>
        <taxon>Cellvibrionales</taxon>
        <taxon>Cellvibrionaceae</taxon>
        <taxon>Simiduia</taxon>
    </lineage>
</organism>
<dbReference type="Pfam" id="PF07681">
    <property type="entry name" value="DoxX"/>
    <property type="match status" value="1"/>
</dbReference>
<dbReference type="RefSeq" id="WP_015048545.1">
    <property type="nucleotide sequence ID" value="NC_018868.3"/>
</dbReference>
<dbReference type="GO" id="GO:0005886">
    <property type="term" value="C:plasma membrane"/>
    <property type="evidence" value="ECO:0007669"/>
    <property type="project" value="UniProtKB-SubCell"/>
</dbReference>
<feature type="transmembrane region" description="Helical" evidence="7">
    <location>
        <begin position="15"/>
        <end position="34"/>
    </location>
</feature>
<evidence type="ECO:0000256" key="6">
    <source>
        <dbReference type="ARBA" id="ARBA00023136"/>
    </source>
</evidence>
<keyword evidence="6 7" id="KW-0472">Membrane</keyword>
<evidence type="ECO:0000256" key="1">
    <source>
        <dbReference type="ARBA" id="ARBA00004651"/>
    </source>
</evidence>
<gene>
    <name evidence="8" type="ordered locus">M5M_16310</name>
</gene>
<name>K4L2H7_SIMAS</name>
<proteinExistence type="inferred from homology"/>
<feature type="transmembrane region" description="Helical" evidence="7">
    <location>
        <begin position="46"/>
        <end position="64"/>
    </location>
</feature>
<dbReference type="HOGENOM" id="CLU_058421_8_3_6"/>
<keyword evidence="4 7" id="KW-0812">Transmembrane</keyword>
<evidence type="ECO:0000256" key="2">
    <source>
        <dbReference type="ARBA" id="ARBA00006679"/>
    </source>
</evidence>
<dbReference type="PANTHER" id="PTHR33452:SF1">
    <property type="entry name" value="INNER MEMBRANE PROTEIN YPHA-RELATED"/>
    <property type="match status" value="1"/>
</dbReference>
<dbReference type="eggNOG" id="COG2259">
    <property type="taxonomic scope" value="Bacteria"/>
</dbReference>
<dbReference type="STRING" id="1117647.M5M_16310"/>
<dbReference type="Proteomes" id="UP000000466">
    <property type="component" value="Chromosome"/>
</dbReference>
<dbReference type="EMBL" id="CP003746">
    <property type="protein sequence ID" value="AFV00393.1"/>
    <property type="molecule type" value="Genomic_DNA"/>
</dbReference>
<sequence>MNTLTQFASPLGRSLLALIFILSGVTKIGAYAGTQAYMEAFGLPGALLPLVIAFEIGAGLAIVLGWQTRLAAFALAGFSVVSAVVFHANFGDQIQMIMFLKNLALAGAFLTLVAAGPGHFALDNRAVAKA</sequence>
<keyword evidence="5 7" id="KW-1133">Transmembrane helix</keyword>
<dbReference type="AlphaFoldDB" id="K4L2H7"/>
<protein>
    <submittedName>
        <fullName evidence="8">Transporter</fullName>
    </submittedName>
</protein>
<dbReference type="PANTHER" id="PTHR33452">
    <property type="entry name" value="OXIDOREDUCTASE CATD-RELATED"/>
    <property type="match status" value="1"/>
</dbReference>